<dbReference type="InterPro" id="IPR019035">
    <property type="entry name" value="Mediator_Med12"/>
</dbReference>
<evidence type="ECO:0000313" key="8">
    <source>
        <dbReference type="EMBL" id="JAT49446.1"/>
    </source>
</evidence>
<accession>A0A1D1Y496</accession>
<name>A0A1D1Y496_9ARAE</name>
<protein>
    <submittedName>
        <fullName evidence="8">Putative mediator of RNA polymerase II transcription subunit 12</fullName>
    </submittedName>
</protein>
<evidence type="ECO:0000256" key="1">
    <source>
        <dbReference type="ARBA" id="ARBA00004123"/>
    </source>
</evidence>
<feature type="region of interest" description="Disordered" evidence="6">
    <location>
        <begin position="1867"/>
        <end position="1900"/>
    </location>
</feature>
<sequence>MLNRNAPAPNRRTSQLLPYKLKCDEEPLSGRIGPPDFFPQTPNCPEETLTREYLQTGYKETVEGIEEAREIGLSQVANFSKPLIQKCKEALKKRHKAINESRAQKRKAGQVYGVPLSGSLLTKSGVFPEQRPYGEEARKKWIEGLSQPHKRLRALADHVPHGFKRNVLLDVLIRHNVPLLRATWFVKVNILNQNKSGPDKTHSNRTDQWTKIVIENLRYLLDDFLSKGGAFPAHSREQPSQTLLSGLPQNRSETISLFSDGEEQMVQYNWWYMVRILQWHFAEGLLSPAPIIEWVFTQLQEKESIEALELLLPIIVNMIEKIALSQTFVCIFLDIAVRTINALNPGGIDLPSNARKSHLVSALCEMLRYLILAVPDTFVALDAFPLPPCVLPDILDTRNSFPKTPARTDIVQYGRRDAYHRYLSFGRVVSSLHRRAVNLAKVASPNVEGHGVAKVVQVLDKALMLGDVRGAYSCLFEELSDITVEEGWIAEVSVCLWSSLKWIGAVKMSMICAVFFLCEWATCDYRDFRTELPQDVNFTGRKDLSQVYFAVSLLKLKMEEMHSASWHKNGSSMTSNGAKVDPSDVLQSPGPFHDIIVCWLDQHEVGKGEGFKRLQVFIMELIRCAIFYPHAYVRQLIISGIMDREENVLKWNRQKRHYRILKQLPGSYLFDVLKEAKIAEVSVLHEIVHVYSNERHLVLHGIPNVMSNHLKLGNDSSSGFTLEKIKGHLPSVKDGGSPSFLEQLKNDNIAFSPLCIKRTKAKNQVAELKNAILSLLNIPGSSAPNIKKNDDIHGKRALGPLGNKTDVIEGLPGCEECRKVKRQKLNDEKHPTLQGFTSHPSDDEDIWWVRKGAKSVDNLKVEPTLKSTKHASRGRRKTQSLAQLAAARIEGSQGASTSHLCENKVTCPHHRSVVDGEISRANEGIKTHLRDIGKALNKLRLLEKKSIIVWLVALVKQLVEGNEKPFSKPNHGNGPFSPPVDERTAVRWKLGEDELSSILYLLDITCDLLSLVKFLLWLLPRVLGGPISSVHAGRTILTPPRNKDNQVIDVGEVFLLSSLQRYDTVLVAAELLPEALTAAMQRAASAMTSNSRSSGSAIFPYVRKLLKKYADVPSVAKWEKNFRTTCDPRLLAELEAGRSLDADVGYSPGVPTGVENIDDFFRQKIVGSGRISRTGLSMKEIVQRHVEEAVHYSYGKDRKLFVGTNTKISTLEKWDDANHIAHQIVSGLLDYIRQNGGAAQEIDPISVSSAVSAIVGNVGPAIVKLPELAAGCNYQNQSLPEAMMSSVRRIIHIHISCLCLLKEALGERLSRIFEIALAAEASSTVSGAFSPGKISRSQFQLSPETHDISPNISNDVLNAKVFVGRTVKAAAAVSALVVGAIVHGISSLERMTSAFRLKEGLDVMQFIKSSRSSSNGISRSSNNFKLDNSVEVHVHWFRVLIGNCRTVFDGLVADMLGESNILALSRMQRLLPLNLIIPPAYSIFGAVIWRPYILINNIAGREDIQLYQCLTSAIGDALRHQPFRDLCLRDTHLLYDLLASDVGDSEFAVMLELHNPDKHLKTMAFVPLRARLFLNAMIDCKMPPFTHMRDDGTWVSVHGEQRSFEPETKLLDELVHVLDTLQPAKFHWQWVMLRLLLNEQALIEKIENRSISLLDAIRSLYPNSENSTPSEHEGNFTEIVLTRLLVRPDAAPLYSEVLHLLGRSLEEKLLLPVKWFIGGNDVLFGRKSIRQRLINYAEPKGLSTKAQFCKPWGWSSSVVDTSANRADKRKVEISTLEEGEVVDEGMDNKRHGKLNSSQMCDVDMLNSNQQFITEKALAELVLPCIDRSSSEARNTFASELIKQMCLIDQHINGLACGSKQGSAAQSGVEISNKSSNRKGIRGGSPGMGRRPAGTTDSAPPSTAALKASMWLRLQFILRSVPVIYMDRDPSVRAWRHMLASALLHLLGTRVVYEDADISFSPIHKIARRDVELPVEASLVSSLDVSGDTLFDMFLSVFHGLLSGCKPSWLKLNSSSKLAAKAARDFCAVDRDFADNLQAELDRMHLPSTIRKRIQAAMPMLPPFPPLVISCHPPVLSSTLLASLQPSSSMPVFQQTSSNNSQRSLSSSRLSAGSRNKPLVSQDPETEIDPWTLLEDGTGSSASGNCTDISGISSDHSNLKACSWLKGAVRVRRTDLTYIGAMDDDN</sequence>
<reference evidence="8" key="1">
    <citation type="submission" date="2015-07" db="EMBL/GenBank/DDBJ databases">
        <title>Transcriptome Assembly of Anthurium amnicola.</title>
        <authorList>
            <person name="Suzuki J."/>
        </authorList>
    </citation>
    <scope>NUCLEOTIDE SEQUENCE</scope>
</reference>
<keyword evidence="4" id="KW-0804">Transcription</keyword>
<keyword evidence="5" id="KW-0539">Nucleus</keyword>
<feature type="compositionally biased region" description="Low complexity" evidence="6">
    <location>
        <begin position="2093"/>
        <end position="2115"/>
    </location>
</feature>
<dbReference type="GO" id="GO:0016592">
    <property type="term" value="C:mediator complex"/>
    <property type="evidence" value="ECO:0007669"/>
    <property type="project" value="InterPro"/>
</dbReference>
<gene>
    <name evidence="8" type="primary">med12_1</name>
    <name evidence="8" type="ORF">g.85735</name>
</gene>
<dbReference type="Pfam" id="PF09497">
    <property type="entry name" value="Med12"/>
    <property type="match status" value="1"/>
</dbReference>
<feature type="domain" description="Mediator complex subunit Med12" evidence="7">
    <location>
        <begin position="125"/>
        <end position="187"/>
    </location>
</feature>
<evidence type="ECO:0000256" key="2">
    <source>
        <dbReference type="ARBA" id="ARBA00010289"/>
    </source>
</evidence>
<evidence type="ECO:0000256" key="5">
    <source>
        <dbReference type="ARBA" id="ARBA00023242"/>
    </source>
</evidence>
<evidence type="ECO:0000256" key="3">
    <source>
        <dbReference type="ARBA" id="ARBA00023015"/>
    </source>
</evidence>
<dbReference type="PANTHER" id="PTHR46567:SF1">
    <property type="entry name" value="MEDIATOR OF RNA POLYMERASE II TRANSCRIPTION SUBUNIT 12"/>
    <property type="match status" value="1"/>
</dbReference>
<organism evidence="8">
    <name type="scientific">Anthurium amnicola</name>
    <dbReference type="NCBI Taxonomy" id="1678845"/>
    <lineage>
        <taxon>Eukaryota</taxon>
        <taxon>Viridiplantae</taxon>
        <taxon>Streptophyta</taxon>
        <taxon>Embryophyta</taxon>
        <taxon>Tracheophyta</taxon>
        <taxon>Spermatophyta</taxon>
        <taxon>Magnoliopsida</taxon>
        <taxon>Liliopsida</taxon>
        <taxon>Araceae</taxon>
        <taxon>Pothoideae</taxon>
        <taxon>Potheae</taxon>
        <taxon>Anthurium</taxon>
    </lineage>
</organism>
<dbReference type="GO" id="GO:0003712">
    <property type="term" value="F:transcription coregulator activity"/>
    <property type="evidence" value="ECO:0007669"/>
    <property type="project" value="InterPro"/>
</dbReference>
<comment type="subcellular location">
    <subcellularLocation>
        <location evidence="1">Nucleus</location>
    </subcellularLocation>
</comment>
<comment type="similarity">
    <text evidence="2">Belongs to the Mediator complex subunit 12 family.</text>
</comment>
<dbReference type="GO" id="GO:0006357">
    <property type="term" value="P:regulation of transcription by RNA polymerase II"/>
    <property type="evidence" value="ECO:0007669"/>
    <property type="project" value="InterPro"/>
</dbReference>
<proteinExistence type="inferred from homology"/>
<keyword evidence="3" id="KW-0805">Transcription regulation</keyword>
<evidence type="ECO:0000256" key="6">
    <source>
        <dbReference type="SAM" id="MobiDB-lite"/>
    </source>
</evidence>
<evidence type="ECO:0000259" key="7">
    <source>
        <dbReference type="SMART" id="SM01281"/>
    </source>
</evidence>
<dbReference type="EMBL" id="GDJX01018490">
    <property type="protein sequence ID" value="JAT49446.1"/>
    <property type="molecule type" value="Transcribed_RNA"/>
</dbReference>
<dbReference type="PANTHER" id="PTHR46567">
    <property type="entry name" value="MEDIATOR OF RNA POLYMERASE II TRANSCRIPTION SUBUNIT 12"/>
    <property type="match status" value="1"/>
</dbReference>
<feature type="region of interest" description="Disordered" evidence="6">
    <location>
        <begin position="2090"/>
        <end position="2135"/>
    </location>
</feature>
<evidence type="ECO:0000256" key="4">
    <source>
        <dbReference type="ARBA" id="ARBA00023163"/>
    </source>
</evidence>
<dbReference type="SMART" id="SM01281">
    <property type="entry name" value="Med12"/>
    <property type="match status" value="1"/>
</dbReference>